<dbReference type="GO" id="GO:0046872">
    <property type="term" value="F:metal ion binding"/>
    <property type="evidence" value="ECO:0007669"/>
    <property type="project" value="UniProtKB-KW"/>
</dbReference>
<evidence type="ECO:0000313" key="4">
    <source>
        <dbReference type="EMBL" id="EOA62404.1"/>
    </source>
</evidence>
<keyword evidence="1 2" id="KW-0812">Transmembrane</keyword>
<keyword evidence="1" id="KW-0443">Lipid metabolism</keyword>
<protein>
    <recommendedName>
        <fullName evidence="1">Phosphatidylglycerophosphatase A</fullName>
        <ecNumber evidence="1">3.1.3.27</ecNumber>
    </recommendedName>
    <alternativeName>
        <fullName evidence="1">Phosphatidylglycerolphosphate phosphatase A</fullName>
    </alternativeName>
</protein>
<dbReference type="EC" id="3.1.3.27" evidence="1"/>
<keyword evidence="1" id="KW-1208">Phospholipid metabolism</keyword>
<dbReference type="InterPro" id="IPR026037">
    <property type="entry name" value="PgpA"/>
</dbReference>
<proteinExistence type="predicted"/>
<evidence type="ECO:0000256" key="1">
    <source>
        <dbReference type="PIRNR" id="PIRNR006162"/>
    </source>
</evidence>
<keyword evidence="1" id="KW-0479">Metal-binding</keyword>
<accession>S6GAQ0</accession>
<reference evidence="4 5" key="1">
    <citation type="submission" date="2013-03" db="EMBL/GenBank/DDBJ databases">
        <title>Genome sequence of Anaplasma phagocytophilum strain CRT38.</title>
        <authorList>
            <person name="Felsheim R.F."/>
            <person name="Kurtti T.J."/>
            <person name="Munderloh U.G."/>
        </authorList>
    </citation>
    <scope>NUCLEOTIDE SEQUENCE [LARGE SCALE GENOMIC DNA]</scope>
    <source>
        <strain evidence="4 5">CRT38</strain>
    </source>
</reference>
<feature type="transmembrane region" description="Helical" evidence="2">
    <location>
        <begin position="66"/>
        <end position="84"/>
    </location>
</feature>
<dbReference type="UniPathway" id="UPA00084">
    <property type="reaction ID" value="UER00504"/>
</dbReference>
<dbReference type="GO" id="GO:0008962">
    <property type="term" value="F:phosphatidylglycerophosphatase activity"/>
    <property type="evidence" value="ECO:0007669"/>
    <property type="project" value="UniProtKB-EC"/>
</dbReference>
<dbReference type="InterPro" id="IPR036681">
    <property type="entry name" value="PgpA-like_sf"/>
</dbReference>
<comment type="function">
    <text evidence="1">Lipid phosphatase which dephosphorylates phosphatidylglycerophosphate (PGP) to phosphatidylglycerol (PG).</text>
</comment>
<dbReference type="EMBL" id="APHI01000002">
    <property type="protein sequence ID" value="EOA62404.1"/>
    <property type="molecule type" value="Genomic_DNA"/>
</dbReference>
<dbReference type="CDD" id="cd06971">
    <property type="entry name" value="PgpA"/>
    <property type="match status" value="1"/>
</dbReference>
<dbReference type="Proteomes" id="UP000053165">
    <property type="component" value="Unassembled WGS sequence"/>
</dbReference>
<comment type="subcellular location">
    <subcellularLocation>
        <location evidence="1">Cell inner membrane</location>
        <topology evidence="1">Multi-pass membrane protein</topology>
    </subcellularLocation>
</comment>
<name>S6GAQ0_ANAPH</name>
<evidence type="ECO:0000259" key="3">
    <source>
        <dbReference type="Pfam" id="PF04608"/>
    </source>
</evidence>
<comment type="catalytic activity">
    <reaction evidence="1">
        <text>a 1,2-diacyl-sn-glycero-3-phospho-(1'-sn-glycero-3'-phosphate) + H2O = a 1,2-diacyl-sn-glycero-3-phospho-(1'-sn-glycerol) + phosphate</text>
        <dbReference type="Rhea" id="RHEA:33751"/>
        <dbReference type="ChEBI" id="CHEBI:15377"/>
        <dbReference type="ChEBI" id="CHEBI:43474"/>
        <dbReference type="ChEBI" id="CHEBI:60110"/>
        <dbReference type="ChEBI" id="CHEBI:64716"/>
        <dbReference type="EC" id="3.1.3.27"/>
    </reaction>
</comment>
<keyword evidence="1 2" id="KW-0472">Membrane</keyword>
<dbReference type="PATRIC" id="fig|1269275.4.peg.1011"/>
<organism evidence="4 5">
    <name type="scientific">Anaplasma phagocytophilum str. CRT38</name>
    <dbReference type="NCBI Taxonomy" id="1269275"/>
    <lineage>
        <taxon>Bacteria</taxon>
        <taxon>Pseudomonadati</taxon>
        <taxon>Pseudomonadota</taxon>
        <taxon>Alphaproteobacteria</taxon>
        <taxon>Rickettsiales</taxon>
        <taxon>Anaplasmataceae</taxon>
        <taxon>Anaplasma</taxon>
        <taxon>phagocytophilum group</taxon>
    </lineage>
</organism>
<comment type="cofactor">
    <cofactor evidence="1">
        <name>Mg(2+)</name>
        <dbReference type="ChEBI" id="CHEBI:18420"/>
    </cofactor>
</comment>
<keyword evidence="1" id="KW-0378">Hydrolase</keyword>
<dbReference type="GO" id="GO:0006655">
    <property type="term" value="P:phosphatidylglycerol biosynthetic process"/>
    <property type="evidence" value="ECO:0007669"/>
    <property type="project" value="UniProtKB-UniPathway"/>
</dbReference>
<evidence type="ECO:0000313" key="5">
    <source>
        <dbReference type="Proteomes" id="UP000053165"/>
    </source>
</evidence>
<comment type="pathway">
    <text evidence="1">Phospholipid metabolism; phosphatidylglycerol biosynthesis; phosphatidylglycerol from CDP-diacylglycerol: step 2/2.</text>
</comment>
<dbReference type="PANTHER" id="PTHR36305:SF1">
    <property type="entry name" value="PHOSPHATIDYLGLYCEROPHOSPHATASE A"/>
    <property type="match status" value="1"/>
</dbReference>
<keyword evidence="1" id="KW-0997">Cell inner membrane</keyword>
<feature type="domain" description="YutG/PgpA" evidence="3">
    <location>
        <begin position="29"/>
        <end position="182"/>
    </location>
</feature>
<dbReference type="InterPro" id="IPR007686">
    <property type="entry name" value="YutG/PgpA"/>
</dbReference>
<keyword evidence="1" id="KW-1003">Cell membrane</keyword>
<comment type="caution">
    <text evidence="4">The sequence shown here is derived from an EMBL/GenBank/DDBJ whole genome shotgun (WGS) entry which is preliminary data.</text>
</comment>
<feature type="transmembrane region" description="Helical" evidence="2">
    <location>
        <begin position="104"/>
        <end position="122"/>
    </location>
</feature>
<dbReference type="GO" id="GO:0009395">
    <property type="term" value="P:phospholipid catabolic process"/>
    <property type="evidence" value="ECO:0007669"/>
    <property type="project" value="UniProtKB-KW"/>
</dbReference>
<dbReference type="RefSeq" id="WP_021799786.1">
    <property type="nucleotide sequence ID" value="NZ_APHI01000002.1"/>
</dbReference>
<dbReference type="PIRSF" id="PIRSF006162">
    <property type="entry name" value="PgpA"/>
    <property type="match status" value="1"/>
</dbReference>
<dbReference type="Pfam" id="PF04608">
    <property type="entry name" value="PgpA"/>
    <property type="match status" value="1"/>
</dbReference>
<dbReference type="GO" id="GO:0005886">
    <property type="term" value="C:plasma membrane"/>
    <property type="evidence" value="ECO:0007669"/>
    <property type="project" value="UniProtKB-SubCell"/>
</dbReference>
<gene>
    <name evidence="4" type="ORF">CRT38_04032</name>
</gene>
<keyword evidence="1" id="KW-0595">Phospholipid degradation</keyword>
<sequence>MFVGSAGWGAACTFLICNLEFLLRACCEIVATWFGCGRSPIAPGTVGSAAALLFFPLAITSFAVGFVLFSALMVLGTFAVAQYLKCHPGISDPKEVVVDEVCGQLLVFVIIAALMQSGSICLRSTDGSLWFLSLTGFVTFRIFDIVKPWPICFVDRNIKGALGVMLDDAAAAMHAAVVTLAVMSVVVM</sequence>
<dbReference type="PANTHER" id="PTHR36305">
    <property type="entry name" value="PHOSPHATIDYLGLYCEROPHOSPHATASE A"/>
    <property type="match status" value="1"/>
</dbReference>
<keyword evidence="1" id="KW-0460">Magnesium</keyword>
<dbReference type="AlphaFoldDB" id="S6GAQ0"/>
<keyword evidence="1" id="KW-0442">Lipid degradation</keyword>
<evidence type="ECO:0000256" key="2">
    <source>
        <dbReference type="SAM" id="Phobius"/>
    </source>
</evidence>
<dbReference type="SUPFAM" id="SSF101307">
    <property type="entry name" value="YutG-like"/>
    <property type="match status" value="1"/>
</dbReference>
<keyword evidence="2" id="KW-1133">Transmembrane helix</keyword>
<feature type="transmembrane region" description="Helical" evidence="2">
    <location>
        <begin position="169"/>
        <end position="187"/>
    </location>
</feature>